<evidence type="ECO:0000313" key="13">
    <source>
        <dbReference type="Proteomes" id="UP000389128"/>
    </source>
</evidence>
<accession>A0A6C2CR28</accession>
<evidence type="ECO:0000256" key="6">
    <source>
        <dbReference type="ARBA" id="ARBA00022490"/>
    </source>
</evidence>
<evidence type="ECO:0000256" key="1">
    <source>
        <dbReference type="ARBA" id="ARBA00003518"/>
    </source>
</evidence>
<organism evidence="12 13">
    <name type="scientific">Zoogloea oleivorans</name>
    <dbReference type="NCBI Taxonomy" id="1552750"/>
    <lineage>
        <taxon>Bacteria</taxon>
        <taxon>Pseudomonadati</taxon>
        <taxon>Pseudomonadota</taxon>
        <taxon>Betaproteobacteria</taxon>
        <taxon>Rhodocyclales</taxon>
        <taxon>Zoogloeaceae</taxon>
        <taxon>Zoogloea</taxon>
    </lineage>
</organism>
<comment type="function">
    <text evidence="1 11">Transaldolase is important for the balance of metabolites in the pentose-phosphate pathway.</text>
</comment>
<evidence type="ECO:0000256" key="4">
    <source>
        <dbReference type="ARBA" id="ARBA00008426"/>
    </source>
</evidence>
<evidence type="ECO:0000256" key="10">
    <source>
        <dbReference type="ARBA" id="ARBA00048810"/>
    </source>
</evidence>
<comment type="similarity">
    <text evidence="4 11">Belongs to the transaldolase family. Type 2 subfamily.</text>
</comment>
<keyword evidence="6 11" id="KW-0963">Cytoplasm</keyword>
<reference evidence="12 13" key="1">
    <citation type="submission" date="2019-01" db="EMBL/GenBank/DDBJ databases">
        <title>Zoogloea oleivorans genome sequencing and assembly.</title>
        <authorList>
            <person name="Tancsics A."/>
            <person name="Farkas M."/>
            <person name="Kriszt B."/>
            <person name="Maroti G."/>
            <person name="Horvath B."/>
        </authorList>
    </citation>
    <scope>NUCLEOTIDE SEQUENCE [LARGE SCALE GENOMIC DNA]</scope>
    <source>
        <strain evidence="12 13">Buc</strain>
    </source>
</reference>
<dbReference type="OrthoDB" id="9809101at2"/>
<keyword evidence="13" id="KW-1185">Reference proteome</keyword>
<keyword evidence="8 11" id="KW-0570">Pentose shunt</keyword>
<dbReference type="Gene3D" id="3.20.20.70">
    <property type="entry name" value="Aldolase class I"/>
    <property type="match status" value="1"/>
</dbReference>
<dbReference type="PROSITE" id="PS00958">
    <property type="entry name" value="TRANSALDOLASE_2"/>
    <property type="match status" value="1"/>
</dbReference>
<dbReference type="RefSeq" id="WP_148579315.1">
    <property type="nucleotide sequence ID" value="NZ_JAVEUW010000026.1"/>
</dbReference>
<evidence type="ECO:0000256" key="11">
    <source>
        <dbReference type="HAMAP-Rule" id="MF_00493"/>
    </source>
</evidence>
<dbReference type="InterPro" id="IPR013785">
    <property type="entry name" value="Aldolase_TIM"/>
</dbReference>
<evidence type="ECO:0000256" key="5">
    <source>
        <dbReference type="ARBA" id="ARBA00013151"/>
    </source>
</evidence>
<gene>
    <name evidence="11 12" type="primary">tal</name>
    <name evidence="12" type="ORF">ETQ85_12040</name>
</gene>
<evidence type="ECO:0000256" key="9">
    <source>
        <dbReference type="ARBA" id="ARBA00023270"/>
    </source>
</evidence>
<comment type="pathway">
    <text evidence="3 11">Carbohydrate degradation; pentose phosphate pathway; D-glyceraldehyde 3-phosphate and beta-D-fructose 6-phosphate from D-ribose 5-phosphate and D-xylulose 5-phosphate (non-oxidative stage): step 2/3.</text>
</comment>
<dbReference type="GO" id="GO:0004801">
    <property type="term" value="F:transaldolase activity"/>
    <property type="evidence" value="ECO:0007669"/>
    <property type="project" value="UniProtKB-UniRule"/>
</dbReference>
<dbReference type="SUPFAM" id="SSF51569">
    <property type="entry name" value="Aldolase"/>
    <property type="match status" value="1"/>
</dbReference>
<keyword evidence="9 11" id="KW-0704">Schiff base</keyword>
<dbReference type="Pfam" id="PF00923">
    <property type="entry name" value="TAL_FSA"/>
    <property type="match status" value="1"/>
</dbReference>
<dbReference type="EMBL" id="SDKK01000010">
    <property type="protein sequence ID" value="TYC56577.1"/>
    <property type="molecule type" value="Genomic_DNA"/>
</dbReference>
<dbReference type="GO" id="GO:0005737">
    <property type="term" value="C:cytoplasm"/>
    <property type="evidence" value="ECO:0007669"/>
    <property type="project" value="UniProtKB-SubCell"/>
</dbReference>
<name>A0A6C2CR28_9RHOO</name>
<protein>
    <recommendedName>
        <fullName evidence="5 11">Transaldolase</fullName>
        <ecNumber evidence="5 11">2.2.1.2</ecNumber>
    </recommendedName>
</protein>
<dbReference type="CDD" id="cd00955">
    <property type="entry name" value="Transaldolase_like"/>
    <property type="match status" value="1"/>
</dbReference>
<comment type="caution">
    <text evidence="12">The sequence shown here is derived from an EMBL/GenBank/DDBJ whole genome shotgun (WGS) entry which is preliminary data.</text>
</comment>
<comment type="catalytic activity">
    <reaction evidence="10 11">
        <text>D-sedoheptulose 7-phosphate + D-glyceraldehyde 3-phosphate = D-erythrose 4-phosphate + beta-D-fructose 6-phosphate</text>
        <dbReference type="Rhea" id="RHEA:17053"/>
        <dbReference type="ChEBI" id="CHEBI:16897"/>
        <dbReference type="ChEBI" id="CHEBI:57483"/>
        <dbReference type="ChEBI" id="CHEBI:57634"/>
        <dbReference type="ChEBI" id="CHEBI:59776"/>
        <dbReference type="EC" id="2.2.1.2"/>
    </reaction>
</comment>
<comment type="subcellular location">
    <subcellularLocation>
        <location evidence="2 11">Cytoplasm</location>
    </subcellularLocation>
</comment>
<dbReference type="Proteomes" id="UP000389128">
    <property type="component" value="Unassembled WGS sequence"/>
</dbReference>
<dbReference type="InterPro" id="IPR004732">
    <property type="entry name" value="Transaldolase_2"/>
</dbReference>
<evidence type="ECO:0000256" key="7">
    <source>
        <dbReference type="ARBA" id="ARBA00022679"/>
    </source>
</evidence>
<proteinExistence type="inferred from homology"/>
<evidence type="ECO:0000313" key="12">
    <source>
        <dbReference type="EMBL" id="TYC56577.1"/>
    </source>
</evidence>
<dbReference type="NCBIfam" id="NF002881">
    <property type="entry name" value="PRK03343.1"/>
    <property type="match status" value="1"/>
</dbReference>
<dbReference type="GO" id="GO:0006098">
    <property type="term" value="P:pentose-phosphate shunt"/>
    <property type="evidence" value="ECO:0007669"/>
    <property type="project" value="UniProtKB-UniRule"/>
</dbReference>
<dbReference type="PANTHER" id="PTHR10683:SF31">
    <property type="entry name" value="TRANSALDOLASE"/>
    <property type="match status" value="1"/>
</dbReference>
<dbReference type="UniPathway" id="UPA00115">
    <property type="reaction ID" value="UER00414"/>
</dbReference>
<evidence type="ECO:0000256" key="2">
    <source>
        <dbReference type="ARBA" id="ARBA00004496"/>
    </source>
</evidence>
<dbReference type="PANTHER" id="PTHR10683">
    <property type="entry name" value="TRANSALDOLASE"/>
    <property type="match status" value="1"/>
</dbReference>
<dbReference type="AlphaFoldDB" id="A0A6C2CR28"/>
<feature type="active site" description="Schiff-base intermediate with substrate" evidence="11">
    <location>
        <position position="138"/>
    </location>
</feature>
<evidence type="ECO:0000256" key="8">
    <source>
        <dbReference type="ARBA" id="ARBA00023126"/>
    </source>
</evidence>
<dbReference type="HAMAP" id="MF_00493">
    <property type="entry name" value="Transaldolase_2"/>
    <property type="match status" value="1"/>
</dbReference>
<dbReference type="InterPro" id="IPR018225">
    <property type="entry name" value="Transaldolase_AS"/>
</dbReference>
<sequence>MNPIQAARAAGQQIWLDNLSRSLINEGQLARHIDNGVAGVTTNPAIFHKAIAEGQDYRPALDAMRAENLTAEQRYERLVIEDVQRACDVIRPVFDASQGDAGYVSLEVSPALSDDEAGTVAAARRLSAAVARDNLLVKIPATAAGVRAIETLTGEGLSINVTLMFSLAHVDAVAGAYQRGLEKLAAAGGNLSKVRSVASVFLSRWDTLIDKQLEEIGTEEALDMRGIAGVALARQAYQRYLARFHGAGFAPLAEKGARPQSMLWASTGTKNPAYFDLMYVEPLIGPETVNTLPDATLAAFADHGDVTENRIVEDVEADAAHIAALARLGLDMDVLGERLQQDGLAQFATAFGKLLELTA</sequence>
<dbReference type="GO" id="GO:0005975">
    <property type="term" value="P:carbohydrate metabolic process"/>
    <property type="evidence" value="ECO:0007669"/>
    <property type="project" value="InterPro"/>
</dbReference>
<dbReference type="PIRSF" id="PIRSF036915">
    <property type="entry name" value="Trnald_Bac_Plnt"/>
    <property type="match status" value="1"/>
</dbReference>
<evidence type="ECO:0000256" key="3">
    <source>
        <dbReference type="ARBA" id="ARBA00004857"/>
    </source>
</evidence>
<dbReference type="EC" id="2.2.1.2" evidence="5 11"/>
<dbReference type="NCBIfam" id="TIGR00876">
    <property type="entry name" value="tal_mycobact"/>
    <property type="match status" value="1"/>
</dbReference>
<dbReference type="InterPro" id="IPR001585">
    <property type="entry name" value="TAL/FSA"/>
</dbReference>
<dbReference type="PROSITE" id="PS01054">
    <property type="entry name" value="TRANSALDOLASE_1"/>
    <property type="match status" value="1"/>
</dbReference>
<keyword evidence="7 11" id="KW-0808">Transferase</keyword>